<sequence length="174" mass="19409">MYSPSNCKHLHVMGAYRQFASAENLEDVADKAHFYRAQMLRNKLCIGQPHQLTVDELVNVTIATGNRCIIDGVLLELKCAPSVLIDHLQSSEKVALTDRALEINANAATLGKLALDVKVQKRVTERMRHEVMNRGTKVMTELAIFMHEIEQRFQSVPVLSVASDVMQALPMPGL</sequence>
<name>A0ABT0LJP5_9GAMM</name>
<comment type="caution">
    <text evidence="1">The sequence shown here is derived from an EMBL/GenBank/DDBJ whole genome shotgun (WGS) entry which is preliminary data.</text>
</comment>
<organism evidence="1 2">
    <name type="scientific">Shewanella surugensis</name>
    <dbReference type="NCBI Taxonomy" id="212020"/>
    <lineage>
        <taxon>Bacteria</taxon>
        <taxon>Pseudomonadati</taxon>
        <taxon>Pseudomonadota</taxon>
        <taxon>Gammaproteobacteria</taxon>
        <taxon>Alteromonadales</taxon>
        <taxon>Shewanellaceae</taxon>
        <taxon>Shewanella</taxon>
    </lineage>
</organism>
<dbReference type="RefSeq" id="WP_248942953.1">
    <property type="nucleotide sequence ID" value="NZ_JAKIKS010000169.1"/>
</dbReference>
<protein>
    <submittedName>
        <fullName evidence="1">Phage regulatory CII family protein</fullName>
    </submittedName>
</protein>
<evidence type="ECO:0000313" key="1">
    <source>
        <dbReference type="EMBL" id="MCL1127512.1"/>
    </source>
</evidence>
<dbReference type="Pfam" id="PF06892">
    <property type="entry name" value="Phage_CP76"/>
    <property type="match status" value="1"/>
</dbReference>
<keyword evidence="2" id="KW-1185">Reference proteome</keyword>
<evidence type="ECO:0000313" key="2">
    <source>
        <dbReference type="Proteomes" id="UP001203423"/>
    </source>
</evidence>
<gene>
    <name evidence="1" type="ORF">L2764_24320</name>
</gene>
<reference evidence="1 2" key="1">
    <citation type="submission" date="2022-01" db="EMBL/GenBank/DDBJ databases">
        <title>Whole genome-based taxonomy of the Shewanellaceae.</title>
        <authorList>
            <person name="Martin-Rodriguez A.J."/>
        </authorList>
    </citation>
    <scope>NUCLEOTIDE SEQUENCE [LARGE SCALE GENOMIC DNA]</scope>
    <source>
        <strain evidence="1 2">DSM 17177</strain>
    </source>
</reference>
<dbReference type="EMBL" id="JAKIKS010000169">
    <property type="protein sequence ID" value="MCL1127512.1"/>
    <property type="molecule type" value="Genomic_DNA"/>
</dbReference>
<dbReference type="Proteomes" id="UP001203423">
    <property type="component" value="Unassembled WGS sequence"/>
</dbReference>
<proteinExistence type="predicted"/>
<accession>A0ABT0LJP5</accession>
<dbReference type="InterPro" id="IPR009679">
    <property type="entry name" value="Phage_186_CII-like"/>
</dbReference>